<evidence type="ECO:0000313" key="1">
    <source>
        <dbReference type="EMBL" id="KAI0083383.1"/>
    </source>
</evidence>
<dbReference type="Proteomes" id="UP001055072">
    <property type="component" value="Unassembled WGS sequence"/>
</dbReference>
<proteinExistence type="predicted"/>
<accession>A0ACB8TMX2</accession>
<gene>
    <name evidence="1" type="ORF">BDY19DRAFT_900383</name>
</gene>
<evidence type="ECO:0000313" key="2">
    <source>
        <dbReference type="Proteomes" id="UP001055072"/>
    </source>
</evidence>
<name>A0ACB8TMX2_9APHY</name>
<sequence>MVPRFYQEDCAEAFLLGVDTGLICATGSGKTEAFVLPLLADPTEKSKIVVVSTLNALQGDQVRRFNKYGITAAAVNGETYSDTLHKDLESDRIRAILTSPEMIFKHHRFSQLMRNADWTKSLIGTVIDEAHCVLEWGKEFRRDFDDLEKTRSYMTRKPLFFCTATLTPGMLEQLLTKLAFPRCRRFLINLGNERHNITPIVCRMKGPRDFEALDFILDEALAEPPQPIVPTLIYADTREVVRSAWLYLVKKLPKDSPHRGEIEFLFSSRAEPVKTIVLTKFLRGIVKILVSTEAAGMGLDARVSRVVQFGTPRTLLELQQHAGR</sequence>
<keyword evidence="2" id="KW-1185">Reference proteome</keyword>
<keyword evidence="1" id="KW-0378">Hydrolase</keyword>
<comment type="caution">
    <text evidence="1">The sequence shown here is derived from an EMBL/GenBank/DDBJ whole genome shotgun (WGS) entry which is preliminary data.</text>
</comment>
<protein>
    <submittedName>
        <fullName evidence="1">P-loop containing nucleoside triphosphate hydrolase protein</fullName>
    </submittedName>
</protein>
<organism evidence="1 2">
    <name type="scientific">Irpex rosettiformis</name>
    <dbReference type="NCBI Taxonomy" id="378272"/>
    <lineage>
        <taxon>Eukaryota</taxon>
        <taxon>Fungi</taxon>
        <taxon>Dikarya</taxon>
        <taxon>Basidiomycota</taxon>
        <taxon>Agaricomycotina</taxon>
        <taxon>Agaricomycetes</taxon>
        <taxon>Polyporales</taxon>
        <taxon>Irpicaceae</taxon>
        <taxon>Irpex</taxon>
    </lineage>
</organism>
<reference evidence="1" key="1">
    <citation type="journal article" date="2021" name="Environ. Microbiol.">
        <title>Gene family expansions and transcriptome signatures uncover fungal adaptations to wood decay.</title>
        <authorList>
            <person name="Hage H."/>
            <person name="Miyauchi S."/>
            <person name="Viragh M."/>
            <person name="Drula E."/>
            <person name="Min B."/>
            <person name="Chaduli D."/>
            <person name="Navarro D."/>
            <person name="Favel A."/>
            <person name="Norest M."/>
            <person name="Lesage-Meessen L."/>
            <person name="Balint B."/>
            <person name="Merenyi Z."/>
            <person name="de Eugenio L."/>
            <person name="Morin E."/>
            <person name="Martinez A.T."/>
            <person name="Baldrian P."/>
            <person name="Stursova M."/>
            <person name="Martinez M.J."/>
            <person name="Novotny C."/>
            <person name="Magnuson J.K."/>
            <person name="Spatafora J.W."/>
            <person name="Maurice S."/>
            <person name="Pangilinan J."/>
            <person name="Andreopoulos W."/>
            <person name="LaButti K."/>
            <person name="Hundley H."/>
            <person name="Na H."/>
            <person name="Kuo A."/>
            <person name="Barry K."/>
            <person name="Lipzen A."/>
            <person name="Henrissat B."/>
            <person name="Riley R."/>
            <person name="Ahrendt S."/>
            <person name="Nagy L.G."/>
            <person name="Grigoriev I.V."/>
            <person name="Martin F."/>
            <person name="Rosso M.N."/>
        </authorList>
    </citation>
    <scope>NUCLEOTIDE SEQUENCE</scope>
    <source>
        <strain evidence="1">CBS 384.51</strain>
    </source>
</reference>
<feature type="non-terminal residue" evidence="1">
    <location>
        <position position="324"/>
    </location>
</feature>
<dbReference type="EMBL" id="MU274969">
    <property type="protein sequence ID" value="KAI0083383.1"/>
    <property type="molecule type" value="Genomic_DNA"/>
</dbReference>